<name>A0A812MMX2_9DINO</name>
<dbReference type="SUPFAM" id="SSF53720">
    <property type="entry name" value="ALDH-like"/>
    <property type="match status" value="1"/>
</dbReference>
<keyword evidence="4" id="KW-0732">Signal</keyword>
<gene>
    <name evidence="6" type="primary">ALDH22A1</name>
    <name evidence="6" type="ORF">SNAT2548_LOCUS14160</name>
</gene>
<evidence type="ECO:0000313" key="7">
    <source>
        <dbReference type="Proteomes" id="UP000604046"/>
    </source>
</evidence>
<evidence type="ECO:0000256" key="3">
    <source>
        <dbReference type="RuleBase" id="RU003345"/>
    </source>
</evidence>
<dbReference type="Proteomes" id="UP000604046">
    <property type="component" value="Unassembled WGS sequence"/>
</dbReference>
<dbReference type="InterPro" id="IPR016162">
    <property type="entry name" value="Ald_DH_N"/>
</dbReference>
<accession>A0A812MMX2</accession>
<proteinExistence type="inferred from homology"/>
<dbReference type="InterPro" id="IPR016163">
    <property type="entry name" value="Ald_DH_C"/>
</dbReference>
<sequence length="730" mass="80216">MAFLVWLAGVVEAFAASLGCSGLQLLLVLSGCWLLWRCFNLKQVFGDVLSGHGGSAKVTVPAQGFETSRGTSESSESSEGGKARKFDYEKEWKTWPKESIPCWDPATLEFLGEVPACSEEGMKEKVRKARLAQQSWKTSSFAKRRYVLRTIQRFILENMDTICTVACRDSGKTVLDAMVGELTVTLEKLRWTIASGETYLRPEYRDSGLMNLHKTSRVEWEPVGVVGAIVPWNYPFHNVFNPMIAAVFSGNAIVIKVSEFAAWSSLYLGRALRLCLEASGAPPDLVQLAPGFAEAGKALVEDCDKLIFVGSVAVGRKVMESASRAEILTPVILELGGKDPFVVCEDATVDEALVQLVVRGAFQNMGQNCAGPERFIVYDKVYDTFCQKVADLVRKLRQGPPLGPEGPSVDCGACVHPPSLLNYQRLVDDAVQKGAKVLSGGKRNSDLGAQFFEPTVLCDVTEEMLIAQEETFGPILSIFRVPFEGRKADAEALRLANACRFALSSCAHGDETRAEYLCRHFEAGMASVNDVEGTTYLSQSLPFGGFKDSGFGRFAGPEGLRGLCHERSIVQNRATFLKPSIPPAIAYPASGQGEAHVVCGPSAPQILWIARFLGGIRLPPSSRTRILLGCKASILKISQVPFPFLQEQIVVKQTYHIPRYFTKVTHITLATSVSFWFKQTKERDARSQPVPLSIYLYVLVVLLLVAHDLRLSIDKQKVYSILRSVNVDFA</sequence>
<dbReference type="OrthoDB" id="310895at2759"/>
<dbReference type="InterPro" id="IPR016160">
    <property type="entry name" value="Ald_DH_CS_CYS"/>
</dbReference>
<dbReference type="Gene3D" id="3.40.605.10">
    <property type="entry name" value="Aldehyde Dehydrogenase, Chain A, domain 1"/>
    <property type="match status" value="1"/>
</dbReference>
<evidence type="ECO:0000256" key="2">
    <source>
        <dbReference type="PROSITE-ProRule" id="PRU10007"/>
    </source>
</evidence>
<protein>
    <submittedName>
        <fullName evidence="6">ALDH22A1 protein</fullName>
    </submittedName>
</protein>
<keyword evidence="1 3" id="KW-0560">Oxidoreductase</keyword>
<feature type="chain" id="PRO_5033003043" evidence="4">
    <location>
        <begin position="16"/>
        <end position="730"/>
    </location>
</feature>
<dbReference type="PROSITE" id="PS00070">
    <property type="entry name" value="ALDEHYDE_DEHYDR_CYS"/>
    <property type="match status" value="1"/>
</dbReference>
<dbReference type="InterPro" id="IPR016161">
    <property type="entry name" value="Ald_DH/histidinol_DH"/>
</dbReference>
<dbReference type="AlphaFoldDB" id="A0A812MMX2"/>
<organism evidence="6 7">
    <name type="scientific">Symbiodinium natans</name>
    <dbReference type="NCBI Taxonomy" id="878477"/>
    <lineage>
        <taxon>Eukaryota</taxon>
        <taxon>Sar</taxon>
        <taxon>Alveolata</taxon>
        <taxon>Dinophyceae</taxon>
        <taxon>Suessiales</taxon>
        <taxon>Symbiodiniaceae</taxon>
        <taxon>Symbiodinium</taxon>
    </lineage>
</organism>
<dbReference type="PROSITE" id="PS00687">
    <property type="entry name" value="ALDEHYDE_DEHYDR_GLU"/>
    <property type="match status" value="1"/>
</dbReference>
<comment type="similarity">
    <text evidence="3">Belongs to the aldehyde dehydrogenase family.</text>
</comment>
<feature type="active site" evidence="2">
    <location>
        <position position="334"/>
    </location>
</feature>
<dbReference type="InterPro" id="IPR015590">
    <property type="entry name" value="Aldehyde_DH_dom"/>
</dbReference>
<feature type="domain" description="Aldehyde dehydrogenase" evidence="5">
    <location>
        <begin position="98"/>
        <end position="566"/>
    </location>
</feature>
<evidence type="ECO:0000256" key="4">
    <source>
        <dbReference type="SAM" id="SignalP"/>
    </source>
</evidence>
<evidence type="ECO:0000256" key="1">
    <source>
        <dbReference type="ARBA" id="ARBA00023002"/>
    </source>
</evidence>
<keyword evidence="7" id="KW-1185">Reference proteome</keyword>
<dbReference type="PANTHER" id="PTHR11699">
    <property type="entry name" value="ALDEHYDE DEHYDROGENASE-RELATED"/>
    <property type="match status" value="1"/>
</dbReference>
<evidence type="ECO:0000259" key="5">
    <source>
        <dbReference type="Pfam" id="PF00171"/>
    </source>
</evidence>
<dbReference type="Pfam" id="PF00171">
    <property type="entry name" value="Aldedh"/>
    <property type="match status" value="1"/>
</dbReference>
<dbReference type="InterPro" id="IPR029510">
    <property type="entry name" value="Ald_DH_CS_GLU"/>
</dbReference>
<evidence type="ECO:0000313" key="6">
    <source>
        <dbReference type="EMBL" id="CAE7267247.1"/>
    </source>
</evidence>
<dbReference type="EMBL" id="CAJNDS010001602">
    <property type="protein sequence ID" value="CAE7267247.1"/>
    <property type="molecule type" value="Genomic_DNA"/>
</dbReference>
<feature type="signal peptide" evidence="4">
    <location>
        <begin position="1"/>
        <end position="15"/>
    </location>
</feature>
<reference evidence="6" key="1">
    <citation type="submission" date="2021-02" db="EMBL/GenBank/DDBJ databases">
        <authorList>
            <person name="Dougan E. K."/>
            <person name="Rhodes N."/>
            <person name="Thang M."/>
            <person name="Chan C."/>
        </authorList>
    </citation>
    <scope>NUCLEOTIDE SEQUENCE</scope>
</reference>
<dbReference type="GO" id="GO:0016620">
    <property type="term" value="F:oxidoreductase activity, acting on the aldehyde or oxo group of donors, NAD or NADP as acceptor"/>
    <property type="evidence" value="ECO:0007669"/>
    <property type="project" value="InterPro"/>
</dbReference>
<comment type="caution">
    <text evidence="6">The sequence shown here is derived from an EMBL/GenBank/DDBJ whole genome shotgun (WGS) entry which is preliminary data.</text>
</comment>
<dbReference type="Gene3D" id="3.40.309.10">
    <property type="entry name" value="Aldehyde Dehydrogenase, Chain A, domain 2"/>
    <property type="match status" value="1"/>
</dbReference>